<dbReference type="Pfam" id="PF13646">
    <property type="entry name" value="HEAT_2"/>
    <property type="match status" value="2"/>
</dbReference>
<reference evidence="1 2" key="1">
    <citation type="submission" date="2017-10" db="EMBL/GenBank/DDBJ databases">
        <title>Novel microbial diversity and functional potential in the marine mammal oral microbiome.</title>
        <authorList>
            <person name="Dudek N.K."/>
            <person name="Sun C.L."/>
            <person name="Burstein D."/>
            <person name="Kantor R.S."/>
            <person name="Aliaga Goltsman D.S."/>
            <person name="Bik E.M."/>
            <person name="Thomas B.C."/>
            <person name="Banfield J.F."/>
            <person name="Relman D.A."/>
        </authorList>
    </citation>
    <scope>NUCLEOTIDE SEQUENCE [LARGE SCALE GENOMIC DNA]</scope>
    <source>
        <strain evidence="1">DOLJORAL78_47_16</strain>
    </source>
</reference>
<protein>
    <submittedName>
        <fullName evidence="1">Uncharacterized protein</fullName>
    </submittedName>
</protein>
<gene>
    <name evidence="1" type="ORF">CSA56_12175</name>
</gene>
<organism evidence="1 2">
    <name type="scientific">candidate division KSB3 bacterium</name>
    <dbReference type="NCBI Taxonomy" id="2044937"/>
    <lineage>
        <taxon>Bacteria</taxon>
        <taxon>candidate division KSB3</taxon>
    </lineage>
</organism>
<accession>A0A2G6KCD3</accession>
<proteinExistence type="predicted"/>
<dbReference type="GO" id="GO:0016491">
    <property type="term" value="F:oxidoreductase activity"/>
    <property type="evidence" value="ECO:0007669"/>
    <property type="project" value="TreeGrafter"/>
</dbReference>
<dbReference type="InterPro" id="IPR019734">
    <property type="entry name" value="TPR_rpt"/>
</dbReference>
<comment type="caution">
    <text evidence="1">The sequence shown here is derived from an EMBL/GenBank/DDBJ whole genome shotgun (WGS) entry which is preliminary data.</text>
</comment>
<dbReference type="SUPFAM" id="SSF48371">
    <property type="entry name" value="ARM repeat"/>
    <property type="match status" value="2"/>
</dbReference>
<dbReference type="InterPro" id="IPR011989">
    <property type="entry name" value="ARM-like"/>
</dbReference>
<dbReference type="Pfam" id="PF13432">
    <property type="entry name" value="TPR_16"/>
    <property type="match status" value="1"/>
</dbReference>
<dbReference type="Proteomes" id="UP000230821">
    <property type="component" value="Unassembled WGS sequence"/>
</dbReference>
<dbReference type="AlphaFoldDB" id="A0A2G6KCD3"/>
<name>A0A2G6KCD3_9BACT</name>
<dbReference type="InterPro" id="IPR011990">
    <property type="entry name" value="TPR-like_helical_dom_sf"/>
</dbReference>
<dbReference type="Gene3D" id="1.25.10.10">
    <property type="entry name" value="Leucine-rich Repeat Variant"/>
    <property type="match status" value="2"/>
</dbReference>
<evidence type="ECO:0000313" key="1">
    <source>
        <dbReference type="EMBL" id="PIE33321.1"/>
    </source>
</evidence>
<dbReference type="EMBL" id="PDSK01000100">
    <property type="protein sequence ID" value="PIE33321.1"/>
    <property type="molecule type" value="Genomic_DNA"/>
</dbReference>
<dbReference type="Gene3D" id="1.25.40.10">
    <property type="entry name" value="Tetratricopeptide repeat domain"/>
    <property type="match status" value="3"/>
</dbReference>
<evidence type="ECO:0000313" key="2">
    <source>
        <dbReference type="Proteomes" id="UP000230821"/>
    </source>
</evidence>
<dbReference type="PANTHER" id="PTHR12697:SF5">
    <property type="entry name" value="DEOXYHYPUSINE HYDROXYLASE"/>
    <property type="match status" value="1"/>
</dbReference>
<dbReference type="InterPro" id="IPR016024">
    <property type="entry name" value="ARM-type_fold"/>
</dbReference>
<sequence length="782" mass="90801">MDEQLSVLAQAAVSKKRQDDEALALYWEYIQSGGQADFIPQAYYLLYTAWYAQQRADSLHKLVDSACQRNFVDVEVLSFLADREFQAERYQNSLKLYDRLLTLKALDAKSYQQLKLACFKQKPFDDFINLLLQRCLHDVADDEAIVKFLFSQYLLHERFTFAPTAPPIYQAVLAREPENLNAHQALSECYYRQGKYELAIEEGETGLHYEKHHPDILATLAKAHYELKEYGKVVTCCRDALSRRPGRSDMQVLLGVVYAHNALTTTDAVKIYQAALKSDAQNLLIRLALFRAYLRKLQLNEAIEECEQIEMLLTEMYDTSHREFQRIIKEMINEYERTIRRVPEELPLYLVTAKLYEDIGHFHKALVYYRTLLELPLDSKHLQTLITLLEKLSSFEVQNPHLYLYLGLLYHKVGRHHDAKLAFRVVMYSNLDEREVDDILVRHDRSIWQYPPVLVILAHHRIVTKDILEGLIQTFQEPDREDWNGVLWVFQELYDIDDLLVELRQLIRWDNFSEVYQQIITLLVYNGSPHAIKIIYELLSHPEENIRLEALNALIQMEQPLADQCLAEASYDNPHPDIRLEITGYYSQVPTEHATDILLSMLHDEAPHIRLYAIQALQKRDVQAGNFREVLFTEQNPAVKVEIVRLLAHLQNPEEWIYLVHLLNDVVAQRVEEGKMHAGKMYNRLKQLIVHSQDDEEAELLSTLIQAAGSLRLEEGIYSLATIAEHDRSQQLRLEAIEAIGRIGSSRGITVLKNILHSSSESQEIRAVAEETLDILFKENPL</sequence>
<dbReference type="SUPFAM" id="SSF48452">
    <property type="entry name" value="TPR-like"/>
    <property type="match status" value="2"/>
</dbReference>
<dbReference type="PANTHER" id="PTHR12697">
    <property type="entry name" value="PBS LYASE HEAT-LIKE PROTEIN"/>
    <property type="match status" value="1"/>
</dbReference>
<dbReference type="SMART" id="SM00028">
    <property type="entry name" value="TPR"/>
    <property type="match status" value="5"/>
</dbReference>